<dbReference type="InterPro" id="IPR009620">
    <property type="entry name" value="UPF0236"/>
</dbReference>
<evidence type="ECO:0000256" key="1">
    <source>
        <dbReference type="ARBA" id="ARBA00006539"/>
    </source>
</evidence>
<accession>I5D6M6</accession>
<comment type="caution">
    <text evidence="2">The sequence shown here is derived from an EMBL/GenBank/DDBJ whole genome shotgun (WGS) entry which is preliminary data.</text>
</comment>
<protein>
    <submittedName>
        <fullName evidence="2">Uncharacterized protein</fullName>
    </submittedName>
</protein>
<sequence>MEKLDVDIFNDILDTTNKLYANKAKELNDIEEYFRNTLRKTIHPNWKIFRRETRKWITLGGIFLLNITMYETKDDEGRITRFTYYHDEKLKQICNCKYDTDNLKLAVKFYLENSKIPSNLKQLLPSKQLLNYYLDKLKIKEKLVDKNEQILAKIKSNLVNDNQKIYLEMDDFYIFHKSTKVKKMRVREVIAHTLKNNKLSNVINMFFTKNLNDPTTKNNDLEFIKNTINKELITNNDEQKLIVNGDGARWIKKLANKLNATYSLDRFHIQKVLNDTFGTSKFASKENRIYYKTYINKTLNKPWKNVFDEAIFTKNKDLFHQLWYEFWSDPNALKMPIGVYERARNFCNLILNNANAVFDNNEKLKSYTEHFVYNSFKKHIKKDQSLFCFEHMKMKVIYKNIIKNQATLFY</sequence>
<gene>
    <name evidence="2" type="ORF">MAGb_0170</name>
</gene>
<reference evidence="2 3" key="1">
    <citation type="journal article" date="2012" name="Appl. Environ. Microbiol.">
        <title>Emergence of Atypical Mycoplasma agalactiae Strains Harboring a New Prophage and Associated with an Alpine Wild Ungulate Mortality Episode.</title>
        <authorList>
            <person name="Tardy F."/>
            <person name="Baranowski E."/>
            <person name="Nouvel L.X."/>
            <person name="Mick V."/>
            <person name="Manso-Silvan L."/>
            <person name="Thiaucourt F."/>
            <person name="Thebault P."/>
            <person name="Breton M."/>
            <person name="Sirand-Pugnet P."/>
            <person name="Blanchard A."/>
            <person name="Garnier A."/>
            <person name="Gibert P."/>
            <person name="Game Y."/>
            <person name="Poumarat F."/>
            <person name="Citti C."/>
        </authorList>
    </citation>
    <scope>NUCLEOTIDE SEQUENCE [LARGE SCALE GENOMIC DNA]</scope>
    <source>
        <strain evidence="2 3">14628</strain>
    </source>
</reference>
<dbReference type="NCBIfam" id="NF046004">
    <property type="entry name" value="ICE_Mbov_0401"/>
    <property type="match status" value="1"/>
</dbReference>
<proteinExistence type="inferred from homology"/>
<dbReference type="Proteomes" id="UP000003181">
    <property type="component" value="Unassembled WGS sequence"/>
</dbReference>
<name>I5D6M6_MYCAA</name>
<dbReference type="PATRIC" id="fig|1110504.5.peg.17"/>
<dbReference type="AlphaFoldDB" id="I5D6M6"/>
<dbReference type="EMBL" id="AJPR01000003">
    <property type="protein sequence ID" value="EIN15335.1"/>
    <property type="molecule type" value="Genomic_DNA"/>
</dbReference>
<evidence type="ECO:0000313" key="3">
    <source>
        <dbReference type="Proteomes" id="UP000003181"/>
    </source>
</evidence>
<evidence type="ECO:0000313" key="2">
    <source>
        <dbReference type="EMBL" id="EIN15335.1"/>
    </source>
</evidence>
<dbReference type="OrthoDB" id="394306at2"/>
<comment type="similarity">
    <text evidence="1">Belongs to the UPF0236 family.</text>
</comment>
<dbReference type="RefSeq" id="WP_004023794.1">
    <property type="nucleotide sequence ID" value="NZ_AJPR01000003.1"/>
</dbReference>
<dbReference type="Pfam" id="PF06782">
    <property type="entry name" value="UPF0236"/>
    <property type="match status" value="1"/>
</dbReference>
<organism evidence="2 3">
    <name type="scientific">Mycoplasmopsis agalactiae 14628</name>
    <dbReference type="NCBI Taxonomy" id="1110504"/>
    <lineage>
        <taxon>Bacteria</taxon>
        <taxon>Bacillati</taxon>
        <taxon>Mycoplasmatota</taxon>
        <taxon>Mycoplasmoidales</taxon>
        <taxon>Metamycoplasmataceae</taxon>
        <taxon>Mycoplasmopsis</taxon>
    </lineage>
</organism>